<dbReference type="InterPro" id="IPR036590">
    <property type="entry name" value="SRAP-like"/>
</dbReference>
<dbReference type="SUPFAM" id="SSF143081">
    <property type="entry name" value="BB1717-like"/>
    <property type="match status" value="1"/>
</dbReference>
<evidence type="ECO:0000256" key="3">
    <source>
        <dbReference type="ARBA" id="ARBA00022763"/>
    </source>
</evidence>
<comment type="caution">
    <text evidence="9">The sequence shown here is derived from an EMBL/GenBank/DDBJ whole genome shotgun (WGS) entry which is preliminary data.</text>
</comment>
<keyword evidence="2 8" id="KW-0645">Protease</keyword>
<dbReference type="InterPro" id="IPR003738">
    <property type="entry name" value="SRAP"/>
</dbReference>
<dbReference type="GO" id="GO:0008233">
    <property type="term" value="F:peptidase activity"/>
    <property type="evidence" value="ECO:0007669"/>
    <property type="project" value="UniProtKB-KW"/>
</dbReference>
<evidence type="ECO:0000256" key="2">
    <source>
        <dbReference type="ARBA" id="ARBA00022670"/>
    </source>
</evidence>
<dbReference type="Proteomes" id="UP001403385">
    <property type="component" value="Unassembled WGS sequence"/>
</dbReference>
<keyword evidence="6" id="KW-0238">DNA-binding</keyword>
<dbReference type="EMBL" id="JBDKWZ010000017">
    <property type="protein sequence ID" value="MEN7550917.1"/>
    <property type="molecule type" value="Genomic_DNA"/>
</dbReference>
<evidence type="ECO:0000313" key="10">
    <source>
        <dbReference type="Proteomes" id="UP001403385"/>
    </source>
</evidence>
<gene>
    <name evidence="9" type="ORF">AAG747_23555</name>
</gene>
<dbReference type="GO" id="GO:0106300">
    <property type="term" value="P:protein-DNA covalent cross-linking repair"/>
    <property type="evidence" value="ECO:0007669"/>
    <property type="project" value="InterPro"/>
</dbReference>
<accession>A0AAW9S164</accession>
<evidence type="ECO:0000256" key="4">
    <source>
        <dbReference type="ARBA" id="ARBA00022801"/>
    </source>
</evidence>
<dbReference type="PANTHER" id="PTHR13604">
    <property type="entry name" value="DC12-RELATED"/>
    <property type="match status" value="1"/>
</dbReference>
<dbReference type="GO" id="GO:0006508">
    <property type="term" value="P:proteolysis"/>
    <property type="evidence" value="ECO:0007669"/>
    <property type="project" value="UniProtKB-KW"/>
</dbReference>
<keyword evidence="10" id="KW-1185">Reference proteome</keyword>
<protein>
    <recommendedName>
        <fullName evidence="8">Abasic site processing protein</fullName>
        <ecNumber evidence="8">3.4.-.-</ecNumber>
    </recommendedName>
</protein>
<evidence type="ECO:0000256" key="7">
    <source>
        <dbReference type="ARBA" id="ARBA00023239"/>
    </source>
</evidence>
<dbReference type="PANTHER" id="PTHR13604:SF0">
    <property type="entry name" value="ABASIC SITE PROCESSING PROTEIN HMCES"/>
    <property type="match status" value="1"/>
</dbReference>
<dbReference type="AlphaFoldDB" id="A0AAW9S164"/>
<dbReference type="Gene3D" id="3.90.1680.10">
    <property type="entry name" value="SOS response associated peptidase-like"/>
    <property type="match status" value="1"/>
</dbReference>
<reference evidence="9 10" key="1">
    <citation type="submission" date="2024-04" db="EMBL/GenBank/DDBJ databases">
        <title>Novel genus in family Flammeovirgaceae.</title>
        <authorList>
            <person name="Nguyen T.H."/>
            <person name="Vuong T.Q."/>
            <person name="Le H."/>
            <person name="Kim S.-G."/>
        </authorList>
    </citation>
    <scope>NUCLEOTIDE SEQUENCE [LARGE SCALE GENOMIC DNA]</scope>
    <source>
        <strain evidence="9 10">JCM 23209</strain>
    </source>
</reference>
<dbReference type="Pfam" id="PF02586">
    <property type="entry name" value="SRAP"/>
    <property type="match status" value="1"/>
</dbReference>
<proteinExistence type="inferred from homology"/>
<evidence type="ECO:0000256" key="8">
    <source>
        <dbReference type="RuleBase" id="RU364100"/>
    </source>
</evidence>
<dbReference type="GO" id="GO:0003697">
    <property type="term" value="F:single-stranded DNA binding"/>
    <property type="evidence" value="ECO:0007669"/>
    <property type="project" value="InterPro"/>
</dbReference>
<keyword evidence="5" id="KW-0190">Covalent protein-DNA linkage</keyword>
<dbReference type="RefSeq" id="WP_346823696.1">
    <property type="nucleotide sequence ID" value="NZ_JBDKWZ010000017.1"/>
</dbReference>
<keyword evidence="7" id="KW-0456">Lyase</keyword>
<comment type="similarity">
    <text evidence="1 8">Belongs to the SOS response-associated peptidase family.</text>
</comment>
<keyword evidence="3" id="KW-0227">DNA damage</keyword>
<dbReference type="GO" id="GO:0016829">
    <property type="term" value="F:lyase activity"/>
    <property type="evidence" value="ECO:0007669"/>
    <property type="project" value="UniProtKB-KW"/>
</dbReference>
<dbReference type="EC" id="3.4.-.-" evidence="8"/>
<name>A0AAW9S164_9BACT</name>
<sequence length="228" mass="26019">MCGRFSVSKKQEDIESRFGIQFNPEKLQPRWNAAPSQLLPVVTGNAPQRGQVFRWGFVPPWAKDERMGYKMINARLETVLEKRAYKNAFATQRCLVIADGYYEWRISGKQKIPHRIILPGENLFAMAGIWEQWQAATGSVVYTFAILTQEANPGLSYIHERMPVILAPEDEKPYLSNDLSPKEIPEWLEARPPISLQTYTVGKLVNTVANEGAELFQAVDYPEQQSLF</sequence>
<keyword evidence="4 8" id="KW-0378">Hydrolase</keyword>
<organism evidence="9 10">
    <name type="scientific">Rapidithrix thailandica</name>
    <dbReference type="NCBI Taxonomy" id="413964"/>
    <lineage>
        <taxon>Bacteria</taxon>
        <taxon>Pseudomonadati</taxon>
        <taxon>Bacteroidota</taxon>
        <taxon>Cytophagia</taxon>
        <taxon>Cytophagales</taxon>
        <taxon>Flammeovirgaceae</taxon>
        <taxon>Rapidithrix</taxon>
    </lineage>
</organism>
<evidence type="ECO:0000256" key="6">
    <source>
        <dbReference type="ARBA" id="ARBA00023125"/>
    </source>
</evidence>
<evidence type="ECO:0000313" key="9">
    <source>
        <dbReference type="EMBL" id="MEN7550917.1"/>
    </source>
</evidence>
<evidence type="ECO:0000256" key="5">
    <source>
        <dbReference type="ARBA" id="ARBA00023124"/>
    </source>
</evidence>
<evidence type="ECO:0000256" key="1">
    <source>
        <dbReference type="ARBA" id="ARBA00008136"/>
    </source>
</evidence>